<dbReference type="PROSITE" id="PS50904">
    <property type="entry name" value="PRELI_MSF1"/>
    <property type="match status" value="1"/>
</dbReference>
<dbReference type="PANTHER" id="PTHR11158">
    <property type="entry name" value="MSF1/PX19 RELATED"/>
    <property type="match status" value="1"/>
</dbReference>
<sequence>MVRHLDITYVFKHPFEKVSRAYFQKYTCGKDTNVTAIKVLEHKIDPQTGEEYVLRRGECVNVLPGILKKLCPFGKIEVEEEAWLNKKEKYLRLHCYNLTWSNYASLEEFSCFRAYENNPNWTIFEQRGTISVCGLGSLICRMFESFGHSFLQRGAQKGLGIMEDILLTMSEIYSEA</sequence>
<dbReference type="InterPro" id="IPR037365">
    <property type="entry name" value="Slowmo/Ups"/>
</dbReference>
<dbReference type="Pfam" id="PF04707">
    <property type="entry name" value="PRELI"/>
    <property type="match status" value="1"/>
</dbReference>
<dbReference type="GO" id="GO:0005758">
    <property type="term" value="C:mitochondrial intermembrane space"/>
    <property type="evidence" value="ECO:0007669"/>
    <property type="project" value="InterPro"/>
</dbReference>
<dbReference type="EMBL" id="JARQWQ010000020">
    <property type="protein sequence ID" value="KAK2565125.1"/>
    <property type="molecule type" value="Genomic_DNA"/>
</dbReference>
<dbReference type="Proteomes" id="UP001249851">
    <property type="component" value="Unassembled WGS sequence"/>
</dbReference>
<gene>
    <name evidence="2" type="ORF">P5673_011042</name>
</gene>
<reference evidence="2" key="2">
    <citation type="journal article" date="2023" name="Science">
        <title>Genomic signatures of disease resistance in endangered staghorn corals.</title>
        <authorList>
            <person name="Vollmer S.V."/>
            <person name="Selwyn J.D."/>
            <person name="Despard B.A."/>
            <person name="Roesel C.L."/>
        </authorList>
    </citation>
    <scope>NUCLEOTIDE SEQUENCE</scope>
    <source>
        <strain evidence="2">K2</strain>
    </source>
</reference>
<evidence type="ECO:0000313" key="2">
    <source>
        <dbReference type="EMBL" id="KAK2565125.1"/>
    </source>
</evidence>
<reference evidence="2" key="1">
    <citation type="journal article" date="2023" name="G3 (Bethesda)">
        <title>Whole genome assembly and annotation of the endangered Caribbean coral Acropora cervicornis.</title>
        <authorList>
            <person name="Selwyn J.D."/>
            <person name="Vollmer S.V."/>
        </authorList>
    </citation>
    <scope>NUCLEOTIDE SEQUENCE</scope>
    <source>
        <strain evidence="2">K2</strain>
    </source>
</reference>
<accession>A0AAD9QPU9</accession>
<organism evidence="2 3">
    <name type="scientific">Acropora cervicornis</name>
    <name type="common">Staghorn coral</name>
    <dbReference type="NCBI Taxonomy" id="6130"/>
    <lineage>
        <taxon>Eukaryota</taxon>
        <taxon>Metazoa</taxon>
        <taxon>Cnidaria</taxon>
        <taxon>Anthozoa</taxon>
        <taxon>Hexacorallia</taxon>
        <taxon>Scleractinia</taxon>
        <taxon>Astrocoeniina</taxon>
        <taxon>Acroporidae</taxon>
        <taxon>Acropora</taxon>
    </lineage>
</organism>
<proteinExistence type="predicted"/>
<comment type="caution">
    <text evidence="2">The sequence shown here is derived from an EMBL/GenBank/DDBJ whole genome shotgun (WGS) entry which is preliminary data.</text>
</comment>
<name>A0AAD9QPU9_ACRCE</name>
<dbReference type="AlphaFoldDB" id="A0AAD9QPU9"/>
<protein>
    <submittedName>
        <fullName evidence="2">PRELI domain-containing protein 2</fullName>
    </submittedName>
</protein>
<feature type="domain" description="PRELI/MSF1" evidence="1">
    <location>
        <begin position="2"/>
        <end position="174"/>
    </location>
</feature>
<evidence type="ECO:0000313" key="3">
    <source>
        <dbReference type="Proteomes" id="UP001249851"/>
    </source>
</evidence>
<evidence type="ECO:0000259" key="1">
    <source>
        <dbReference type="PROSITE" id="PS50904"/>
    </source>
</evidence>
<dbReference type="InterPro" id="IPR006797">
    <property type="entry name" value="PRELI/MSF1_dom"/>
</dbReference>
<keyword evidence="3" id="KW-1185">Reference proteome</keyword>